<dbReference type="GO" id="GO:0005829">
    <property type="term" value="C:cytosol"/>
    <property type="evidence" value="ECO:0007669"/>
    <property type="project" value="UniProtKB-SubCell"/>
</dbReference>
<evidence type="ECO:0000256" key="9">
    <source>
        <dbReference type="RuleBase" id="RU365050"/>
    </source>
</evidence>
<evidence type="ECO:0000256" key="1">
    <source>
        <dbReference type="ARBA" id="ARBA00004123"/>
    </source>
</evidence>
<evidence type="ECO:0000256" key="3">
    <source>
        <dbReference type="ARBA" id="ARBA00008146"/>
    </source>
</evidence>
<dbReference type="PROSITE" id="PS52002">
    <property type="entry name" value="SM"/>
    <property type="match status" value="1"/>
</dbReference>
<keyword evidence="12" id="KW-1185">Reference proteome</keyword>
<organism evidence="11 12">
    <name type="scientific">Pichia membranifaciens NRRL Y-2026</name>
    <dbReference type="NCBI Taxonomy" id="763406"/>
    <lineage>
        <taxon>Eukaryota</taxon>
        <taxon>Fungi</taxon>
        <taxon>Dikarya</taxon>
        <taxon>Ascomycota</taxon>
        <taxon>Saccharomycotina</taxon>
        <taxon>Pichiomycetes</taxon>
        <taxon>Pichiales</taxon>
        <taxon>Pichiaceae</taxon>
        <taxon>Pichia</taxon>
    </lineage>
</organism>
<evidence type="ECO:0000256" key="2">
    <source>
        <dbReference type="ARBA" id="ARBA00004514"/>
    </source>
</evidence>
<dbReference type="FunFam" id="2.30.30.100:FF:000002">
    <property type="entry name" value="Small nuclear ribonucleoprotein Sm D3"/>
    <property type="match status" value="1"/>
</dbReference>
<keyword evidence="5 9" id="KW-0507">mRNA processing</keyword>
<comment type="similarity">
    <text evidence="3 9">Belongs to the snRNP core protein family.</text>
</comment>
<dbReference type="InterPro" id="IPR034099">
    <property type="entry name" value="SmD3"/>
</dbReference>
<dbReference type="RefSeq" id="XP_019019311.1">
    <property type="nucleotide sequence ID" value="XM_019162778.1"/>
</dbReference>
<dbReference type="OrthoDB" id="6425924at2759"/>
<dbReference type="SUPFAM" id="SSF50182">
    <property type="entry name" value="Sm-like ribonucleoproteins"/>
    <property type="match status" value="1"/>
</dbReference>
<keyword evidence="4" id="KW-0963">Cytoplasm</keyword>
<dbReference type="EMBL" id="KV454002">
    <property type="protein sequence ID" value="ODQ48198.1"/>
    <property type="molecule type" value="Genomic_DNA"/>
</dbReference>
<dbReference type="SMART" id="SM00651">
    <property type="entry name" value="Sm"/>
    <property type="match status" value="1"/>
</dbReference>
<dbReference type="InterPro" id="IPR027141">
    <property type="entry name" value="LSm4/Sm_D1/D3"/>
</dbReference>
<dbReference type="InterPro" id="IPR001163">
    <property type="entry name" value="Sm_dom_euk/arc"/>
</dbReference>
<dbReference type="CDD" id="cd01721">
    <property type="entry name" value="Sm_D3"/>
    <property type="match status" value="1"/>
</dbReference>
<dbReference type="PANTHER" id="PTHR23338">
    <property type="entry name" value="SMALL NUCLEAR RIBONUCLEOPROTEIN SM"/>
    <property type="match status" value="1"/>
</dbReference>
<proteinExistence type="inferred from homology"/>
<gene>
    <name evidence="11" type="ORF">PICMEDRAFT_32623</name>
</gene>
<protein>
    <recommendedName>
        <fullName evidence="9">Small nuclear ribonucleoprotein Sm D3</fullName>
        <shortName evidence="9">Sm-D3</shortName>
    </recommendedName>
    <alternativeName>
        <fullName evidence="9">snRNP core protein D3</fullName>
    </alternativeName>
</protein>
<dbReference type="GO" id="GO:0000243">
    <property type="term" value="C:commitment complex"/>
    <property type="evidence" value="ECO:0007669"/>
    <property type="project" value="EnsemblFungi"/>
</dbReference>
<keyword evidence="8 9" id="KW-0687">Ribonucleoprotein</keyword>
<sequence>MGISVPIKLLNEAQGHIISLELNNGISYRGKLIEAEDNMNVQLKDVVVIGKDGSTQKASQVYIRGSQIQFFSLPEILVHAPMFETSKGQVSKKN</sequence>
<evidence type="ECO:0000313" key="11">
    <source>
        <dbReference type="EMBL" id="ODQ48198.1"/>
    </source>
</evidence>
<dbReference type="Gene3D" id="2.30.30.100">
    <property type="match status" value="1"/>
</dbReference>
<keyword evidence="6 9" id="KW-0508">mRNA splicing</keyword>
<accession>A0A1E3NR89</accession>
<feature type="domain" description="Sm" evidence="10">
    <location>
        <begin position="5"/>
        <end position="77"/>
    </location>
</feature>
<evidence type="ECO:0000313" key="12">
    <source>
        <dbReference type="Proteomes" id="UP000094455"/>
    </source>
</evidence>
<dbReference type="InterPro" id="IPR047575">
    <property type="entry name" value="Sm"/>
</dbReference>
<evidence type="ECO:0000256" key="5">
    <source>
        <dbReference type="ARBA" id="ARBA00022664"/>
    </source>
</evidence>
<dbReference type="GO" id="GO:0000974">
    <property type="term" value="C:Prp19 complex"/>
    <property type="evidence" value="ECO:0007669"/>
    <property type="project" value="EnsemblFungi"/>
</dbReference>
<evidence type="ECO:0000256" key="7">
    <source>
        <dbReference type="ARBA" id="ARBA00023242"/>
    </source>
</evidence>
<dbReference type="GO" id="GO:0005685">
    <property type="term" value="C:U1 snRNP"/>
    <property type="evidence" value="ECO:0007669"/>
    <property type="project" value="EnsemblFungi"/>
</dbReference>
<dbReference type="GO" id="GO:0003729">
    <property type="term" value="F:mRNA binding"/>
    <property type="evidence" value="ECO:0007669"/>
    <property type="project" value="EnsemblFungi"/>
</dbReference>
<keyword evidence="7 9" id="KW-0539">Nucleus</keyword>
<evidence type="ECO:0000256" key="4">
    <source>
        <dbReference type="ARBA" id="ARBA00022490"/>
    </source>
</evidence>
<dbReference type="InterPro" id="IPR010920">
    <property type="entry name" value="LSM_dom_sf"/>
</dbReference>
<dbReference type="GO" id="GO:0046540">
    <property type="term" value="C:U4/U6 x U5 tri-snRNP complex"/>
    <property type="evidence" value="ECO:0007669"/>
    <property type="project" value="EnsemblFungi"/>
</dbReference>
<dbReference type="GO" id="GO:0000387">
    <property type="term" value="P:spliceosomal snRNP assembly"/>
    <property type="evidence" value="ECO:0007669"/>
    <property type="project" value="UniProtKB-UniRule"/>
</dbReference>
<dbReference type="GO" id="GO:0071004">
    <property type="term" value="C:U2-type prespliceosome"/>
    <property type="evidence" value="ECO:0007669"/>
    <property type="project" value="EnsemblFungi"/>
</dbReference>
<dbReference type="STRING" id="763406.A0A1E3NR89"/>
<dbReference type="GO" id="GO:0005682">
    <property type="term" value="C:U5 snRNP"/>
    <property type="evidence" value="ECO:0007669"/>
    <property type="project" value="EnsemblFungi"/>
</dbReference>
<dbReference type="Pfam" id="PF01423">
    <property type="entry name" value="LSM"/>
    <property type="match status" value="1"/>
</dbReference>
<evidence type="ECO:0000256" key="6">
    <source>
        <dbReference type="ARBA" id="ARBA00023187"/>
    </source>
</evidence>
<dbReference type="GO" id="GO:0005687">
    <property type="term" value="C:U4 snRNP"/>
    <property type="evidence" value="ECO:0007669"/>
    <property type="project" value="EnsemblFungi"/>
</dbReference>
<dbReference type="GO" id="GO:0036261">
    <property type="term" value="P:7-methylguanosine cap hypermethylation"/>
    <property type="evidence" value="ECO:0007669"/>
    <property type="project" value="EnsemblFungi"/>
</dbReference>
<reference evidence="11 12" key="1">
    <citation type="journal article" date="2016" name="Proc. Natl. Acad. Sci. U.S.A.">
        <title>Comparative genomics of biotechnologically important yeasts.</title>
        <authorList>
            <person name="Riley R."/>
            <person name="Haridas S."/>
            <person name="Wolfe K.H."/>
            <person name="Lopes M.R."/>
            <person name="Hittinger C.T."/>
            <person name="Goeker M."/>
            <person name="Salamov A.A."/>
            <person name="Wisecaver J.H."/>
            <person name="Long T.M."/>
            <person name="Calvey C.H."/>
            <person name="Aerts A.L."/>
            <person name="Barry K.W."/>
            <person name="Choi C."/>
            <person name="Clum A."/>
            <person name="Coughlan A.Y."/>
            <person name="Deshpande S."/>
            <person name="Douglass A.P."/>
            <person name="Hanson S.J."/>
            <person name="Klenk H.-P."/>
            <person name="LaButti K.M."/>
            <person name="Lapidus A."/>
            <person name="Lindquist E.A."/>
            <person name="Lipzen A.M."/>
            <person name="Meier-Kolthoff J.P."/>
            <person name="Ohm R.A."/>
            <person name="Otillar R.P."/>
            <person name="Pangilinan J.L."/>
            <person name="Peng Y."/>
            <person name="Rokas A."/>
            <person name="Rosa C.A."/>
            <person name="Scheuner C."/>
            <person name="Sibirny A.A."/>
            <person name="Slot J.C."/>
            <person name="Stielow J.B."/>
            <person name="Sun H."/>
            <person name="Kurtzman C.P."/>
            <person name="Blackwell M."/>
            <person name="Grigoriev I.V."/>
            <person name="Jeffries T.W."/>
        </authorList>
    </citation>
    <scope>NUCLEOTIDE SEQUENCE [LARGE SCALE GENOMIC DNA]</scope>
    <source>
        <strain evidence="11 12">NRRL Y-2026</strain>
    </source>
</reference>
<evidence type="ECO:0000259" key="10">
    <source>
        <dbReference type="PROSITE" id="PS52002"/>
    </source>
</evidence>
<name>A0A1E3NR89_9ASCO</name>
<comment type="subcellular location">
    <subcellularLocation>
        <location evidence="2">Cytoplasm</location>
        <location evidence="2">Cytosol</location>
    </subcellularLocation>
    <subcellularLocation>
        <location evidence="1 9">Nucleus</location>
    </subcellularLocation>
</comment>
<dbReference type="Proteomes" id="UP000094455">
    <property type="component" value="Unassembled WGS sequence"/>
</dbReference>
<dbReference type="AlphaFoldDB" id="A0A1E3NR89"/>
<evidence type="ECO:0000256" key="8">
    <source>
        <dbReference type="ARBA" id="ARBA00023274"/>
    </source>
</evidence>
<dbReference type="GeneID" id="30179465"/>